<feature type="region of interest" description="Disordered" evidence="1">
    <location>
        <begin position="430"/>
        <end position="451"/>
    </location>
</feature>
<dbReference type="PANTHER" id="PTHR33840">
    <property type="match status" value="1"/>
</dbReference>
<feature type="domain" description="T6SS Phospholipase effector Tle1-like catalytic" evidence="2">
    <location>
        <begin position="11"/>
        <end position="320"/>
    </location>
</feature>
<accession>A0A8H6IYT3</accession>
<feature type="compositionally biased region" description="Low complexity" evidence="1">
    <location>
        <begin position="433"/>
        <end position="444"/>
    </location>
</feature>
<reference evidence="3 4" key="1">
    <citation type="journal article" date="2020" name="Phytopathology">
        <title>Genome Sequence Resources of Colletotrichum truncatum, C. plurivorum, C. musicola, and C. sojae: Four Species Pathogenic to Soybean (Glycine max).</title>
        <authorList>
            <person name="Rogerio F."/>
            <person name="Boufleur T.R."/>
            <person name="Ciampi-Guillardi M."/>
            <person name="Sukno S.A."/>
            <person name="Thon M.R."/>
            <person name="Massola Junior N.S."/>
            <person name="Baroncelli R."/>
        </authorList>
    </citation>
    <scope>NUCLEOTIDE SEQUENCE [LARGE SCALE GENOMIC DNA]</scope>
    <source>
        <strain evidence="3 4">LFN0009</strain>
    </source>
</reference>
<gene>
    <name evidence="3" type="ORF">CSOJ01_10958</name>
</gene>
<evidence type="ECO:0000259" key="2">
    <source>
        <dbReference type="Pfam" id="PF09994"/>
    </source>
</evidence>
<dbReference type="Pfam" id="PF09994">
    <property type="entry name" value="T6SS_Tle1-like_cat"/>
    <property type="match status" value="1"/>
</dbReference>
<keyword evidence="4" id="KW-1185">Reference proteome</keyword>
<name>A0A8H6IYT3_9PEZI</name>
<proteinExistence type="predicted"/>
<evidence type="ECO:0000313" key="4">
    <source>
        <dbReference type="Proteomes" id="UP000652219"/>
    </source>
</evidence>
<dbReference type="InterPro" id="IPR018712">
    <property type="entry name" value="Tle1-like_cat"/>
</dbReference>
<dbReference type="PANTHER" id="PTHR33840:SF1">
    <property type="entry name" value="TLE1 PHOSPHOLIPASE DOMAIN-CONTAINING PROTEIN"/>
    <property type="match status" value="1"/>
</dbReference>
<dbReference type="AlphaFoldDB" id="A0A8H6IYT3"/>
<organism evidence="3 4">
    <name type="scientific">Colletotrichum sojae</name>
    <dbReference type="NCBI Taxonomy" id="2175907"/>
    <lineage>
        <taxon>Eukaryota</taxon>
        <taxon>Fungi</taxon>
        <taxon>Dikarya</taxon>
        <taxon>Ascomycota</taxon>
        <taxon>Pezizomycotina</taxon>
        <taxon>Sordariomycetes</taxon>
        <taxon>Hypocreomycetidae</taxon>
        <taxon>Glomerellales</taxon>
        <taxon>Glomerellaceae</taxon>
        <taxon>Colletotrichum</taxon>
        <taxon>Colletotrichum orchidearum species complex</taxon>
    </lineage>
</organism>
<protein>
    <submittedName>
        <fullName evidence="3">Peptidoglycan binding domain containing protein</fullName>
    </submittedName>
</protein>
<sequence length="465" mass="52628">MSYRGPQKNPLIVLSDGSWSGREPGAQSNLHILANLIWGGDGLPTNDEYAHLHPTGKAHYVNSVPVSSTFMDQVFHGPNVHDIEQQCIDTYEYLVRGFTPLETEIWMLGVSRGAHIIRAVAGMINNCGIVKPVYQGNGDLDDEGIHQLCRQVYRIYRDPSDDNAPKSKQSMLFRRRHSWPLIGDGDTVDSPVRFMGIFDAVGERGIPEFSSGAGVDWPKLHDLHVSSVVSDVYHAVSLHDRLYAFRPCLISRDTEYGPSYGITERWFPGTHYDIARQRFKVVRGVLPERLEGLLPDWTWKSRTVEPNEVLSDLVLKWMLECIGEHDLSGFVIPKGNLYRELDRLKLSILKPKVTGDGDFYHRIVSFAPFGRYLDSALSMVFGKRWQDSHAYRLLLACRDRQVSELTASVYNYRAPDPDLDGNIVQKLAGLPVSSSEPPTESPTEPDLRYPSTTYDEWVLRRTEKA</sequence>
<evidence type="ECO:0000313" key="3">
    <source>
        <dbReference type="EMBL" id="KAF6803379.1"/>
    </source>
</evidence>
<evidence type="ECO:0000256" key="1">
    <source>
        <dbReference type="SAM" id="MobiDB-lite"/>
    </source>
</evidence>
<dbReference type="Proteomes" id="UP000652219">
    <property type="component" value="Unassembled WGS sequence"/>
</dbReference>
<dbReference type="EMBL" id="WIGN01000240">
    <property type="protein sequence ID" value="KAF6803379.1"/>
    <property type="molecule type" value="Genomic_DNA"/>
</dbReference>
<comment type="caution">
    <text evidence="3">The sequence shown here is derived from an EMBL/GenBank/DDBJ whole genome shotgun (WGS) entry which is preliminary data.</text>
</comment>